<dbReference type="InterPro" id="IPR027417">
    <property type="entry name" value="P-loop_NTPase"/>
</dbReference>
<evidence type="ECO:0000256" key="4">
    <source>
        <dbReference type="ARBA" id="ARBA00048098"/>
    </source>
</evidence>
<keyword evidence="5" id="KW-1133">Transmembrane helix</keyword>
<dbReference type="PANTHER" id="PTHR45704">
    <property type="entry name" value="RAS-LIKE FAMILY MEMBER 11"/>
    <property type="match status" value="1"/>
</dbReference>
<keyword evidence="5" id="KW-0812">Transmembrane</keyword>
<keyword evidence="5" id="KW-0472">Membrane</keyword>
<dbReference type="GO" id="GO:0005525">
    <property type="term" value="F:GTP binding"/>
    <property type="evidence" value="ECO:0007669"/>
    <property type="project" value="InterPro"/>
</dbReference>
<sequence>MNGKGMRRKKSSLSEVKVAVIGAPGVGKSALSVRFLTRRYIGEYDHQSETRYKHEVLVDNEPVLYEILDTCPKTFDSLFETSGKFNGGFGHSRLHCRQQKRYGTPARSERRRGRHPGAKLRMRLLGGGGRRDGGAGGGRLSGIVPIGVGGAPEIEAFAVRAHARHENVESAPVRPREERQRPAQGLTVDVRRDVRGRHLYLLACLIVLNDFFFFCMGSGPIPGVWN</sequence>
<dbReference type="Pfam" id="PF00071">
    <property type="entry name" value="Ras"/>
    <property type="match status" value="1"/>
</dbReference>
<proteinExistence type="inferred from homology"/>
<comment type="catalytic activity">
    <reaction evidence="4">
        <text>GTP + H2O = GDP + phosphate + H(+)</text>
        <dbReference type="Rhea" id="RHEA:19669"/>
        <dbReference type="ChEBI" id="CHEBI:15377"/>
        <dbReference type="ChEBI" id="CHEBI:15378"/>
        <dbReference type="ChEBI" id="CHEBI:37565"/>
        <dbReference type="ChEBI" id="CHEBI:43474"/>
        <dbReference type="ChEBI" id="CHEBI:58189"/>
        <dbReference type="EC" id="3.6.5.2"/>
    </reaction>
</comment>
<evidence type="ECO:0000256" key="3">
    <source>
        <dbReference type="ARBA" id="ARBA00022801"/>
    </source>
</evidence>
<dbReference type="GO" id="GO:0003925">
    <property type="term" value="F:G protein activity"/>
    <property type="evidence" value="ECO:0007669"/>
    <property type="project" value="UniProtKB-EC"/>
</dbReference>
<protein>
    <recommendedName>
        <fullName evidence="2">small monomeric GTPase</fullName>
        <ecNumber evidence="2">3.6.5.2</ecNumber>
    </recommendedName>
</protein>
<organism evidence="6 7">
    <name type="scientific">Phyllotreta striolata</name>
    <name type="common">Striped flea beetle</name>
    <name type="synonym">Crioceris striolata</name>
    <dbReference type="NCBI Taxonomy" id="444603"/>
    <lineage>
        <taxon>Eukaryota</taxon>
        <taxon>Metazoa</taxon>
        <taxon>Ecdysozoa</taxon>
        <taxon>Arthropoda</taxon>
        <taxon>Hexapoda</taxon>
        <taxon>Insecta</taxon>
        <taxon>Pterygota</taxon>
        <taxon>Neoptera</taxon>
        <taxon>Endopterygota</taxon>
        <taxon>Coleoptera</taxon>
        <taxon>Polyphaga</taxon>
        <taxon>Cucujiformia</taxon>
        <taxon>Chrysomeloidea</taxon>
        <taxon>Chrysomelidae</taxon>
        <taxon>Galerucinae</taxon>
        <taxon>Alticini</taxon>
        <taxon>Phyllotreta</taxon>
    </lineage>
</organism>
<dbReference type="Gene3D" id="3.40.50.300">
    <property type="entry name" value="P-loop containing nucleotide triphosphate hydrolases"/>
    <property type="match status" value="1"/>
</dbReference>
<accession>A0A9N9TGY2</accession>
<name>A0A9N9TGY2_PHYSR</name>
<evidence type="ECO:0000256" key="2">
    <source>
        <dbReference type="ARBA" id="ARBA00011984"/>
    </source>
</evidence>
<gene>
    <name evidence="6" type="ORF">PHYEVI_LOCUS4302</name>
</gene>
<keyword evidence="3" id="KW-0378">Hydrolase</keyword>
<dbReference type="SUPFAM" id="SSF52540">
    <property type="entry name" value="P-loop containing nucleoside triphosphate hydrolases"/>
    <property type="match status" value="1"/>
</dbReference>
<dbReference type="SMART" id="SM00173">
    <property type="entry name" value="RAS"/>
    <property type="match status" value="1"/>
</dbReference>
<comment type="similarity">
    <text evidence="1">Belongs to the small GTPase superfamily. Ras family.</text>
</comment>
<dbReference type="InterPro" id="IPR051065">
    <property type="entry name" value="Ras-related_GTPase"/>
</dbReference>
<dbReference type="EC" id="3.6.5.2" evidence="2"/>
<reference evidence="6" key="1">
    <citation type="submission" date="2022-01" db="EMBL/GenBank/DDBJ databases">
        <authorList>
            <person name="King R."/>
        </authorList>
    </citation>
    <scope>NUCLEOTIDE SEQUENCE</scope>
</reference>
<evidence type="ECO:0000313" key="6">
    <source>
        <dbReference type="EMBL" id="CAG9857905.1"/>
    </source>
</evidence>
<evidence type="ECO:0000256" key="1">
    <source>
        <dbReference type="ARBA" id="ARBA00008344"/>
    </source>
</evidence>
<dbReference type="OrthoDB" id="18798at2759"/>
<dbReference type="Proteomes" id="UP001153712">
    <property type="component" value="Chromosome 15"/>
</dbReference>
<evidence type="ECO:0000256" key="5">
    <source>
        <dbReference type="SAM" id="Phobius"/>
    </source>
</evidence>
<feature type="transmembrane region" description="Helical" evidence="5">
    <location>
        <begin position="199"/>
        <end position="221"/>
    </location>
</feature>
<evidence type="ECO:0000313" key="7">
    <source>
        <dbReference type="Proteomes" id="UP001153712"/>
    </source>
</evidence>
<keyword evidence="7" id="KW-1185">Reference proteome</keyword>
<dbReference type="InterPro" id="IPR001806">
    <property type="entry name" value="Small_GTPase"/>
</dbReference>
<dbReference type="PRINTS" id="PR00449">
    <property type="entry name" value="RASTRNSFRMNG"/>
</dbReference>
<dbReference type="EMBL" id="OU900108">
    <property type="protein sequence ID" value="CAG9857905.1"/>
    <property type="molecule type" value="Genomic_DNA"/>
</dbReference>
<dbReference type="AlphaFoldDB" id="A0A9N9TGY2"/>